<gene>
    <name evidence="1" type="ORF">SAMN05192556_108118</name>
</gene>
<accession>A0A1M6YAU7</accession>
<keyword evidence="2" id="KW-1185">Reference proteome</keyword>
<protein>
    <submittedName>
        <fullName evidence="1">Uncharacterized protein</fullName>
    </submittedName>
</protein>
<dbReference type="AlphaFoldDB" id="A0A1M6YAU7"/>
<evidence type="ECO:0000313" key="2">
    <source>
        <dbReference type="Proteomes" id="UP000184248"/>
    </source>
</evidence>
<organism evidence="1 2">
    <name type="scientific">Halomonas caseinilytica</name>
    <dbReference type="NCBI Taxonomy" id="438744"/>
    <lineage>
        <taxon>Bacteria</taxon>
        <taxon>Pseudomonadati</taxon>
        <taxon>Pseudomonadota</taxon>
        <taxon>Gammaproteobacteria</taxon>
        <taxon>Oceanospirillales</taxon>
        <taxon>Halomonadaceae</taxon>
        <taxon>Halomonas</taxon>
    </lineage>
</organism>
<proteinExistence type="predicted"/>
<reference evidence="2" key="1">
    <citation type="submission" date="2016-11" db="EMBL/GenBank/DDBJ databases">
        <authorList>
            <person name="Varghese N."/>
            <person name="Submissions S."/>
        </authorList>
    </citation>
    <scope>NUCLEOTIDE SEQUENCE [LARGE SCALE GENOMIC DNA]</scope>
    <source>
        <strain evidence="2">ALO Sharm</strain>
    </source>
</reference>
<sequence length="262" mass="29220">MAKKIPKEKNRRDTWAYFRTAGPVTQITCHVEGDSVTIDNADPHQTRTEISYERASGKPKRISTMTSRDGAAGLDFQAYLMDNYRYLCGVDTNYLDLDDKRIAVTAIYHCPTPIQPGTKEIPIEFLALYVVLEPQPGVNPELIGWHLALKHLKNPGDGRVVGMVVDSEAGRIPEFNSRAEPLLEDCYLPPYVDLIYASADKKDCVTNHFIRYCDQAAAMMLADLKSGKATLPELSLSNTELYRGIVRVKPKNRVMSSGASQP</sequence>
<dbReference type="Proteomes" id="UP000184248">
    <property type="component" value="Unassembled WGS sequence"/>
</dbReference>
<dbReference type="RefSeq" id="WP_137055340.1">
    <property type="nucleotide sequence ID" value="NZ_BDEO01000014.1"/>
</dbReference>
<name>A0A1M6YAU7_9GAMM</name>
<dbReference type="OrthoDB" id="9553584at2"/>
<dbReference type="EMBL" id="FRAL01000008">
    <property type="protein sequence ID" value="SHL15416.1"/>
    <property type="molecule type" value="Genomic_DNA"/>
</dbReference>
<evidence type="ECO:0000313" key="1">
    <source>
        <dbReference type="EMBL" id="SHL15416.1"/>
    </source>
</evidence>